<gene>
    <name evidence="2" type="ORF">BJ875DRAFT_390402</name>
</gene>
<name>A0A9P8C0A2_9HELO</name>
<evidence type="ECO:0000313" key="2">
    <source>
        <dbReference type="EMBL" id="KAG9227956.1"/>
    </source>
</evidence>
<dbReference type="AlphaFoldDB" id="A0A9P8C0A2"/>
<comment type="caution">
    <text evidence="2">The sequence shown here is derived from an EMBL/GenBank/DDBJ whole genome shotgun (WGS) entry which is preliminary data.</text>
</comment>
<sequence length="97" mass="11076">PTESNNVCQIGWKDSAFTLIMSTVLDGSGETKRLRKRPKQGKKRPEQKHLPFGSEPRKLLNIPTCFDEYNHNIGAVDGFDQLVVIDPRLRVIKRGTW</sequence>
<organism evidence="2 3">
    <name type="scientific">Amylocarpus encephaloides</name>
    <dbReference type="NCBI Taxonomy" id="45428"/>
    <lineage>
        <taxon>Eukaryota</taxon>
        <taxon>Fungi</taxon>
        <taxon>Dikarya</taxon>
        <taxon>Ascomycota</taxon>
        <taxon>Pezizomycotina</taxon>
        <taxon>Leotiomycetes</taxon>
        <taxon>Helotiales</taxon>
        <taxon>Helotiales incertae sedis</taxon>
        <taxon>Amylocarpus</taxon>
    </lineage>
</organism>
<reference evidence="2" key="1">
    <citation type="journal article" date="2021" name="IMA Fungus">
        <title>Genomic characterization of three marine fungi, including Emericellopsis atlantica sp. nov. with signatures of a generalist lifestyle and marine biomass degradation.</title>
        <authorList>
            <person name="Hagestad O.C."/>
            <person name="Hou L."/>
            <person name="Andersen J.H."/>
            <person name="Hansen E.H."/>
            <person name="Altermark B."/>
            <person name="Li C."/>
            <person name="Kuhnert E."/>
            <person name="Cox R.J."/>
            <person name="Crous P.W."/>
            <person name="Spatafora J.W."/>
            <person name="Lail K."/>
            <person name="Amirebrahimi M."/>
            <person name="Lipzen A."/>
            <person name="Pangilinan J."/>
            <person name="Andreopoulos W."/>
            <person name="Hayes R.D."/>
            <person name="Ng V."/>
            <person name="Grigoriev I.V."/>
            <person name="Jackson S.A."/>
            <person name="Sutton T.D.S."/>
            <person name="Dobson A.D.W."/>
            <person name="Rama T."/>
        </authorList>
    </citation>
    <scope>NUCLEOTIDE SEQUENCE</scope>
    <source>
        <strain evidence="2">TRa018bII</strain>
    </source>
</reference>
<feature type="compositionally biased region" description="Basic residues" evidence="1">
    <location>
        <begin position="33"/>
        <end position="42"/>
    </location>
</feature>
<evidence type="ECO:0000256" key="1">
    <source>
        <dbReference type="SAM" id="MobiDB-lite"/>
    </source>
</evidence>
<evidence type="ECO:0008006" key="4">
    <source>
        <dbReference type="Google" id="ProtNLM"/>
    </source>
</evidence>
<protein>
    <recommendedName>
        <fullName evidence="4">PiggyBac transposable element-derived protein domain-containing protein</fullName>
    </recommendedName>
</protein>
<accession>A0A9P8C0A2</accession>
<keyword evidence="3" id="KW-1185">Reference proteome</keyword>
<dbReference type="Proteomes" id="UP000824998">
    <property type="component" value="Unassembled WGS sequence"/>
</dbReference>
<dbReference type="OrthoDB" id="5428673at2759"/>
<proteinExistence type="predicted"/>
<feature type="non-terminal residue" evidence="2">
    <location>
        <position position="1"/>
    </location>
</feature>
<feature type="region of interest" description="Disordered" evidence="1">
    <location>
        <begin position="29"/>
        <end position="54"/>
    </location>
</feature>
<dbReference type="EMBL" id="MU252363">
    <property type="protein sequence ID" value="KAG9227956.1"/>
    <property type="molecule type" value="Genomic_DNA"/>
</dbReference>
<evidence type="ECO:0000313" key="3">
    <source>
        <dbReference type="Proteomes" id="UP000824998"/>
    </source>
</evidence>